<evidence type="ECO:0000256" key="11">
    <source>
        <dbReference type="RuleBase" id="RU361241"/>
    </source>
</evidence>
<dbReference type="SUPFAM" id="SSF52777">
    <property type="entry name" value="CoA-dependent acyltransferases"/>
    <property type="match status" value="2"/>
</dbReference>
<dbReference type="RefSeq" id="WP_051641303.1">
    <property type="nucleotide sequence ID" value="NZ_HG964446.1"/>
</dbReference>
<dbReference type="GO" id="GO:0071731">
    <property type="term" value="P:response to nitric oxide"/>
    <property type="evidence" value="ECO:0007669"/>
    <property type="project" value="TreeGrafter"/>
</dbReference>
<dbReference type="Proteomes" id="UP000028880">
    <property type="component" value="Unassembled WGS sequence"/>
</dbReference>
<sequence length="500" mass="53574">MATTPGGLAPRDAGQPRTELSAVDHLMLRGEANPRFRSGFISVEILDTKPDWDRFRARAEDVSRRVLRLRQKVVVPLLPTAAPRWVTDPDFNIDFHVRRVRAPEPGTLREVFDMAEVMLQSPLDLARPLWTATLVEGLTDGKAAALLHLSHAVSDGVGSVNMFMPVYDQERNPPAEATPPQPIPQDLSANELMREGVGRLPGALVCGVRAVLSTVGRAARDPAATVADALGYARSGARILKPAAEPSPLLRSRGVSTRTEAVDLDLGVLDDAAKACRASINDVYLAGLCAVLGRYHSALGVPIGTLPMVVPVNLRTEADPAGGNNFATVSLAAPVGTADPLRRVEKIRTQMTRRREERAKGLIGAVAPALSVLPTAVLLQLMLRSAAATDVLATNIPLYPQDTYLCGAKVLRQYGLGPLNGTAVEFALVSRGGTCTVTARYARGAVQRERLFAQCLLQGFDEVLALAGDPAPHAVPASFRVPDRLLMARDRGRRIPAGRS</sequence>
<comment type="similarity">
    <text evidence="3 11">Belongs to the long-chain O-acyltransferase family.</text>
</comment>
<dbReference type="GO" id="GO:0051701">
    <property type="term" value="P:biological process involved in interaction with host"/>
    <property type="evidence" value="ECO:0007669"/>
    <property type="project" value="TreeGrafter"/>
</dbReference>
<evidence type="ECO:0000259" key="13">
    <source>
        <dbReference type="Pfam" id="PF06974"/>
    </source>
</evidence>
<evidence type="ECO:0000256" key="1">
    <source>
        <dbReference type="ARBA" id="ARBA00004771"/>
    </source>
</evidence>
<dbReference type="EMBL" id="HG964446">
    <property type="protein sequence ID" value="CDO88996.1"/>
    <property type="molecule type" value="Genomic_DNA"/>
</dbReference>
<evidence type="ECO:0000313" key="15">
    <source>
        <dbReference type="EMBL" id="ORX01823.1"/>
    </source>
</evidence>
<evidence type="ECO:0000259" key="12">
    <source>
        <dbReference type="Pfam" id="PF03007"/>
    </source>
</evidence>
<dbReference type="InterPro" id="IPR014292">
    <property type="entry name" value="Acyl_transf_WS/DGAT"/>
</dbReference>
<dbReference type="Gene3D" id="3.30.559.10">
    <property type="entry name" value="Chloramphenicol acetyltransferase-like domain"/>
    <property type="match status" value="1"/>
</dbReference>
<evidence type="ECO:0000256" key="5">
    <source>
        <dbReference type="ARBA" id="ARBA00022516"/>
    </source>
</evidence>
<dbReference type="InterPro" id="IPR045034">
    <property type="entry name" value="O-acyltransferase_WSD1-like"/>
</dbReference>
<keyword evidence="7 11" id="KW-0319">Glycerol metabolism</keyword>
<gene>
    <name evidence="15" type="ORF">AWC29_21735</name>
    <name evidence="14" type="ORF">BN973_03367</name>
</gene>
<evidence type="ECO:0000256" key="3">
    <source>
        <dbReference type="ARBA" id="ARBA00009587"/>
    </source>
</evidence>
<dbReference type="InterPro" id="IPR023213">
    <property type="entry name" value="CAT-like_dom_sf"/>
</dbReference>
<dbReference type="Pfam" id="PF03007">
    <property type="entry name" value="WS_DGAT_cat"/>
    <property type="match status" value="1"/>
</dbReference>
<dbReference type="GO" id="GO:0005886">
    <property type="term" value="C:plasma membrane"/>
    <property type="evidence" value="ECO:0007669"/>
    <property type="project" value="TreeGrafter"/>
</dbReference>
<dbReference type="InterPro" id="IPR004255">
    <property type="entry name" value="O-acyltransferase_WSD1_N"/>
</dbReference>
<dbReference type="PANTHER" id="PTHR31650:SF1">
    <property type="entry name" value="WAX ESTER SYNTHASE_DIACYLGLYCEROL ACYLTRANSFERASE 4-RELATED"/>
    <property type="match status" value="1"/>
</dbReference>
<comment type="pathway">
    <text evidence="2">Lipid metabolism.</text>
</comment>
<keyword evidence="16" id="KW-1185">Reference proteome</keyword>
<evidence type="ECO:0000256" key="9">
    <source>
        <dbReference type="ARBA" id="ARBA00023315"/>
    </source>
</evidence>
<evidence type="ECO:0000256" key="4">
    <source>
        <dbReference type="ARBA" id="ARBA00013244"/>
    </source>
</evidence>
<dbReference type="PANTHER" id="PTHR31650">
    <property type="entry name" value="O-ACYLTRANSFERASE (WSD1-LIKE) FAMILY PROTEIN"/>
    <property type="match status" value="1"/>
</dbReference>
<evidence type="ECO:0000256" key="2">
    <source>
        <dbReference type="ARBA" id="ARBA00005189"/>
    </source>
</evidence>
<dbReference type="EC" id="2.3.1.20" evidence="4 11"/>
<comment type="catalytic activity">
    <reaction evidence="10 11">
        <text>an acyl-CoA + a 1,2-diacyl-sn-glycerol = a triacyl-sn-glycerol + CoA</text>
        <dbReference type="Rhea" id="RHEA:10868"/>
        <dbReference type="ChEBI" id="CHEBI:17815"/>
        <dbReference type="ChEBI" id="CHEBI:57287"/>
        <dbReference type="ChEBI" id="CHEBI:58342"/>
        <dbReference type="ChEBI" id="CHEBI:64615"/>
        <dbReference type="EC" id="2.3.1.20"/>
    </reaction>
</comment>
<dbReference type="GO" id="GO:0001666">
    <property type="term" value="P:response to hypoxia"/>
    <property type="evidence" value="ECO:0007669"/>
    <property type="project" value="TreeGrafter"/>
</dbReference>
<dbReference type="InterPro" id="IPR009721">
    <property type="entry name" value="O-acyltransferase_WSD1_C"/>
</dbReference>
<keyword evidence="6 11" id="KW-0808">Transferase</keyword>
<reference evidence="15 16" key="3">
    <citation type="submission" date="2016-01" db="EMBL/GenBank/DDBJ databases">
        <title>The new phylogeny of the genus Mycobacterium.</title>
        <authorList>
            <person name="Tarcisio F."/>
            <person name="Conor M."/>
            <person name="Antonella G."/>
            <person name="Elisabetta G."/>
            <person name="Giulia F.S."/>
            <person name="Sara T."/>
            <person name="Anna F."/>
            <person name="Clotilde B."/>
            <person name="Roberto B."/>
            <person name="Veronica D.S."/>
            <person name="Fabio R."/>
            <person name="Monica P."/>
            <person name="Olivier J."/>
            <person name="Enrico T."/>
            <person name="Nicola S."/>
        </authorList>
    </citation>
    <scope>NUCLEOTIDE SEQUENCE [LARGE SCALE GENOMIC DNA]</scope>
    <source>
        <strain evidence="15 16">DSM 44626</strain>
    </source>
</reference>
<name>A0A024JZA5_9MYCO</name>
<dbReference type="GO" id="GO:0019432">
    <property type="term" value="P:triglyceride biosynthetic process"/>
    <property type="evidence" value="ECO:0007669"/>
    <property type="project" value="UniProtKB-UniPathway"/>
</dbReference>
<protein>
    <recommendedName>
        <fullName evidence="4 11">Diacylglycerol O-acyltransferase</fullName>
        <ecNumber evidence="4 11">2.3.1.20</ecNumber>
    </recommendedName>
</protein>
<evidence type="ECO:0000256" key="6">
    <source>
        <dbReference type="ARBA" id="ARBA00022679"/>
    </source>
</evidence>
<reference evidence="14" key="2">
    <citation type="submission" date="2014-04" db="EMBL/GenBank/DDBJ databases">
        <authorList>
            <person name="Xu Y.W."/>
            <person name="Yang Q."/>
        </authorList>
    </citation>
    <scope>NUCLEOTIDE SEQUENCE</scope>
    <source>
        <strain evidence="14">DSM 44626</strain>
    </source>
</reference>
<proteinExistence type="inferred from homology"/>
<reference evidence="14" key="1">
    <citation type="journal article" date="2014" name="Genome Announc.">
        <title>Draft Genome Sequence of Mycobacterium triplex DSM 44626.</title>
        <authorList>
            <person name="Sassi M."/>
            <person name="Croce O."/>
            <person name="Robert C."/>
            <person name="Raoult D."/>
            <person name="Drancourt M."/>
        </authorList>
    </citation>
    <scope>NUCLEOTIDE SEQUENCE [LARGE SCALE GENOMIC DNA]</scope>
    <source>
        <strain evidence="14">DSM 44626</strain>
    </source>
</reference>
<organism evidence="14">
    <name type="scientific">Mycobacterium triplex</name>
    <dbReference type="NCBI Taxonomy" id="47839"/>
    <lineage>
        <taxon>Bacteria</taxon>
        <taxon>Bacillati</taxon>
        <taxon>Actinomycetota</taxon>
        <taxon>Actinomycetes</taxon>
        <taxon>Mycobacteriales</taxon>
        <taxon>Mycobacteriaceae</taxon>
        <taxon>Mycobacterium</taxon>
        <taxon>Mycobacterium simiae complex</taxon>
    </lineage>
</organism>
<keyword evidence="5 11" id="KW-0444">Lipid biosynthesis</keyword>
<dbReference type="EMBL" id="LQPY01000029">
    <property type="protein sequence ID" value="ORX01823.1"/>
    <property type="molecule type" value="Genomic_DNA"/>
</dbReference>
<dbReference type="eggNOG" id="COG1020">
    <property type="taxonomic scope" value="Bacteria"/>
</dbReference>
<keyword evidence="9 11" id="KW-0012">Acyltransferase</keyword>
<dbReference type="HOGENOM" id="CLU_024186_2_0_11"/>
<evidence type="ECO:0000256" key="10">
    <source>
        <dbReference type="ARBA" id="ARBA00048109"/>
    </source>
</evidence>
<evidence type="ECO:0000256" key="7">
    <source>
        <dbReference type="ARBA" id="ARBA00022798"/>
    </source>
</evidence>
<dbReference type="GO" id="GO:0006071">
    <property type="term" value="P:glycerol metabolic process"/>
    <property type="evidence" value="ECO:0007669"/>
    <property type="project" value="UniProtKB-KW"/>
</dbReference>
<dbReference type="Pfam" id="PF06974">
    <property type="entry name" value="WS_DGAT_C"/>
    <property type="match status" value="1"/>
</dbReference>
<comment type="pathway">
    <text evidence="1 11">Glycerolipid metabolism; triacylglycerol biosynthesis.</text>
</comment>
<dbReference type="AlphaFoldDB" id="A0A024JZA5"/>
<keyword evidence="8 11" id="KW-0443">Lipid metabolism</keyword>
<accession>A0A024JZA5</accession>
<evidence type="ECO:0000256" key="8">
    <source>
        <dbReference type="ARBA" id="ARBA00023098"/>
    </source>
</evidence>
<feature type="domain" description="O-acyltransferase WSD1-like N-terminal" evidence="12">
    <location>
        <begin position="22"/>
        <end position="284"/>
    </location>
</feature>
<feature type="domain" description="O-acyltransferase WSD1 C-terminal" evidence="13">
    <location>
        <begin position="323"/>
        <end position="462"/>
    </location>
</feature>
<dbReference type="NCBIfam" id="TIGR02946">
    <property type="entry name" value="acyl_WS_DGAT"/>
    <property type="match status" value="1"/>
</dbReference>
<evidence type="ECO:0000313" key="16">
    <source>
        <dbReference type="Proteomes" id="UP000193710"/>
    </source>
</evidence>
<dbReference type="GO" id="GO:0004144">
    <property type="term" value="F:diacylglycerol O-acyltransferase activity"/>
    <property type="evidence" value="ECO:0007669"/>
    <property type="project" value="UniProtKB-EC"/>
</dbReference>
<dbReference type="UniPathway" id="UPA00282"/>
<evidence type="ECO:0000313" key="14">
    <source>
        <dbReference type="EMBL" id="CDO88996.1"/>
    </source>
</evidence>
<dbReference type="STRING" id="47839.BN973_03367"/>
<dbReference type="Proteomes" id="UP000193710">
    <property type="component" value="Unassembled WGS sequence"/>
</dbReference>